<reference evidence="10 11" key="1">
    <citation type="submission" date="2016-10" db="EMBL/GenBank/DDBJ databases">
        <authorList>
            <person name="de Groot N.N."/>
        </authorList>
    </citation>
    <scope>NUCLEOTIDE SEQUENCE [LARGE SCALE GENOMIC DNA]</scope>
    <source>
        <strain evidence="10 11">DSM 15827</strain>
    </source>
</reference>
<gene>
    <name evidence="10" type="ORF">SAMN05421767_12723</name>
</gene>
<evidence type="ECO:0000313" key="10">
    <source>
        <dbReference type="EMBL" id="SER23522.1"/>
    </source>
</evidence>
<keyword evidence="4" id="KW-1003">Cell membrane</keyword>
<keyword evidence="3" id="KW-0813">Transport</keyword>
<evidence type="ECO:0000256" key="5">
    <source>
        <dbReference type="ARBA" id="ARBA00022741"/>
    </source>
</evidence>
<dbReference type="Pfam" id="PF00005">
    <property type="entry name" value="ABC_tran"/>
    <property type="match status" value="2"/>
</dbReference>
<keyword evidence="8" id="KW-0472">Membrane</keyword>
<dbReference type="AlphaFoldDB" id="A0A1H9MIK2"/>
<evidence type="ECO:0000256" key="3">
    <source>
        <dbReference type="ARBA" id="ARBA00022448"/>
    </source>
</evidence>
<dbReference type="PROSITE" id="PS00211">
    <property type="entry name" value="ABC_TRANSPORTER_1"/>
    <property type="match status" value="1"/>
</dbReference>
<evidence type="ECO:0000259" key="9">
    <source>
        <dbReference type="PROSITE" id="PS50893"/>
    </source>
</evidence>
<feature type="domain" description="ABC transporter" evidence="9">
    <location>
        <begin position="4"/>
        <end position="237"/>
    </location>
</feature>
<protein>
    <submittedName>
        <fullName evidence="10">Energy-coupling factor transport system ATP-binding protein</fullName>
    </submittedName>
</protein>
<dbReference type="SMART" id="SM00382">
    <property type="entry name" value="AAA"/>
    <property type="match status" value="2"/>
</dbReference>
<dbReference type="InterPro" id="IPR025662">
    <property type="entry name" value="Sigma_54_int_dom_ATP-bd_1"/>
</dbReference>
<sequence>MANITLENLTLKRQNQVLLEQVNVQFEKGKMILLTGDTGSGKSTLFYLLAGLSEMNYQGKILLNGVDYQELRSFEVIQQVGLVFQNPSQQFTMKTLRRELYFALENQCLKVEEMPERIRMAIKQAKVEEILDQSLNTLSGGEKQRAALAVLLVQLPQFILLDEPFASVDPSSRKELITVLKGLAQAGKTIIITDHDYSDYAEVVDQFISLEQQKLVFKPVSQLKEQVPSYELTTAKASTKQVLTLTDVTIKQKQKLLLEDTSISIKKGITTLTGVNGSGKSTLLKAIVQQHPYRGKMFYQMNRLRRRRKIYQWLTLIVQEATKQYVAVTVEKELQFSPPKSQQKRQRQQQAMKDLGMEEWLTKSVYHLSGGQQKIVQLVVMLSLDVPLLLLDEPFTGLDSATCQYFMQWIKDLSNECDFVIVSHRLAPISGYSDHHIELSNKTLSAISSQEGIVYE</sequence>
<dbReference type="InterPro" id="IPR003593">
    <property type="entry name" value="AAA+_ATPase"/>
</dbReference>
<dbReference type="STRING" id="137733.SAMN05421767_12723"/>
<dbReference type="OrthoDB" id="501320at2"/>
<dbReference type="RefSeq" id="WP_089747084.1">
    <property type="nucleotide sequence ID" value="NZ_FOGF01000027.1"/>
</dbReference>
<dbReference type="EMBL" id="FOGF01000027">
    <property type="protein sequence ID" value="SER23522.1"/>
    <property type="molecule type" value="Genomic_DNA"/>
</dbReference>
<proteinExistence type="inferred from homology"/>
<dbReference type="InterPro" id="IPR015856">
    <property type="entry name" value="ABC_transpr_CbiO/EcfA_su"/>
</dbReference>
<dbReference type="GO" id="GO:0005524">
    <property type="term" value="F:ATP binding"/>
    <property type="evidence" value="ECO:0007669"/>
    <property type="project" value="UniProtKB-KW"/>
</dbReference>
<comment type="similarity">
    <text evidence="2">Belongs to the ABC transporter superfamily.</text>
</comment>
<evidence type="ECO:0000256" key="8">
    <source>
        <dbReference type="ARBA" id="ARBA00023136"/>
    </source>
</evidence>
<evidence type="ECO:0000256" key="4">
    <source>
        <dbReference type="ARBA" id="ARBA00022475"/>
    </source>
</evidence>
<dbReference type="Proteomes" id="UP000198556">
    <property type="component" value="Unassembled WGS sequence"/>
</dbReference>
<dbReference type="InterPro" id="IPR027417">
    <property type="entry name" value="P-loop_NTPase"/>
</dbReference>
<dbReference type="PROSITE" id="PS50893">
    <property type="entry name" value="ABC_TRANSPORTER_2"/>
    <property type="match status" value="2"/>
</dbReference>
<dbReference type="GO" id="GO:0016887">
    <property type="term" value="F:ATP hydrolysis activity"/>
    <property type="evidence" value="ECO:0007669"/>
    <property type="project" value="InterPro"/>
</dbReference>
<keyword evidence="5" id="KW-0547">Nucleotide-binding</keyword>
<feature type="domain" description="ABC transporter" evidence="9">
    <location>
        <begin position="243"/>
        <end position="456"/>
    </location>
</feature>
<organism evidence="10 11">
    <name type="scientific">Granulicatella balaenopterae</name>
    <dbReference type="NCBI Taxonomy" id="137733"/>
    <lineage>
        <taxon>Bacteria</taxon>
        <taxon>Bacillati</taxon>
        <taxon>Bacillota</taxon>
        <taxon>Bacilli</taxon>
        <taxon>Lactobacillales</taxon>
        <taxon>Carnobacteriaceae</taxon>
        <taxon>Granulicatella</taxon>
    </lineage>
</organism>
<dbReference type="PANTHER" id="PTHR43553">
    <property type="entry name" value="HEAVY METAL TRANSPORTER"/>
    <property type="match status" value="1"/>
</dbReference>
<dbReference type="Gene3D" id="3.40.50.300">
    <property type="entry name" value="P-loop containing nucleotide triphosphate hydrolases"/>
    <property type="match status" value="2"/>
</dbReference>
<keyword evidence="6 10" id="KW-0067">ATP-binding</keyword>
<comment type="subcellular location">
    <subcellularLocation>
        <location evidence="1">Cell membrane</location>
        <topology evidence="1">Peripheral membrane protein</topology>
    </subcellularLocation>
</comment>
<dbReference type="CDD" id="cd03225">
    <property type="entry name" value="ABC_cobalt_CbiO_domain1"/>
    <property type="match status" value="1"/>
</dbReference>
<dbReference type="InterPro" id="IPR050095">
    <property type="entry name" value="ECF_ABC_transporter_ATP-bd"/>
</dbReference>
<dbReference type="InterPro" id="IPR017871">
    <property type="entry name" value="ABC_transporter-like_CS"/>
</dbReference>
<keyword evidence="11" id="KW-1185">Reference proteome</keyword>
<evidence type="ECO:0000256" key="7">
    <source>
        <dbReference type="ARBA" id="ARBA00022967"/>
    </source>
</evidence>
<dbReference type="GO" id="GO:0042626">
    <property type="term" value="F:ATPase-coupled transmembrane transporter activity"/>
    <property type="evidence" value="ECO:0007669"/>
    <property type="project" value="TreeGrafter"/>
</dbReference>
<name>A0A1H9MIK2_9LACT</name>
<evidence type="ECO:0000256" key="1">
    <source>
        <dbReference type="ARBA" id="ARBA00004202"/>
    </source>
</evidence>
<dbReference type="PROSITE" id="PS00675">
    <property type="entry name" value="SIGMA54_INTERACT_1"/>
    <property type="match status" value="1"/>
</dbReference>
<dbReference type="PANTHER" id="PTHR43553:SF27">
    <property type="entry name" value="ENERGY-COUPLING FACTOR TRANSPORTER ATP-BINDING PROTEIN ECFA2"/>
    <property type="match status" value="1"/>
</dbReference>
<dbReference type="InterPro" id="IPR003439">
    <property type="entry name" value="ABC_transporter-like_ATP-bd"/>
</dbReference>
<evidence type="ECO:0000256" key="2">
    <source>
        <dbReference type="ARBA" id="ARBA00005417"/>
    </source>
</evidence>
<dbReference type="GO" id="GO:0043190">
    <property type="term" value="C:ATP-binding cassette (ABC) transporter complex"/>
    <property type="evidence" value="ECO:0007669"/>
    <property type="project" value="TreeGrafter"/>
</dbReference>
<evidence type="ECO:0000313" key="11">
    <source>
        <dbReference type="Proteomes" id="UP000198556"/>
    </source>
</evidence>
<evidence type="ECO:0000256" key="6">
    <source>
        <dbReference type="ARBA" id="ARBA00022840"/>
    </source>
</evidence>
<keyword evidence="7" id="KW-1278">Translocase</keyword>
<dbReference type="SUPFAM" id="SSF52540">
    <property type="entry name" value="P-loop containing nucleoside triphosphate hydrolases"/>
    <property type="match status" value="2"/>
</dbReference>
<accession>A0A1H9MIK2</accession>